<dbReference type="Pfam" id="PF03106">
    <property type="entry name" value="WRKY"/>
    <property type="match status" value="1"/>
</dbReference>
<name>A0A2Z6NW04_TRISU</name>
<dbReference type="GO" id="GO:0003700">
    <property type="term" value="F:DNA-binding transcription factor activity"/>
    <property type="evidence" value="ECO:0007669"/>
    <property type="project" value="InterPro"/>
</dbReference>
<evidence type="ECO:0000313" key="8">
    <source>
        <dbReference type="EMBL" id="GAU46463.1"/>
    </source>
</evidence>
<evidence type="ECO:0000256" key="4">
    <source>
        <dbReference type="ARBA" id="ARBA00023163"/>
    </source>
</evidence>
<keyword evidence="5" id="KW-0539">Nucleus</keyword>
<evidence type="ECO:0000256" key="6">
    <source>
        <dbReference type="SAM" id="MobiDB-lite"/>
    </source>
</evidence>
<feature type="domain" description="WRKY" evidence="7">
    <location>
        <begin position="135"/>
        <end position="203"/>
    </location>
</feature>
<dbReference type="InterPro" id="IPR044810">
    <property type="entry name" value="WRKY_plant"/>
</dbReference>
<protein>
    <recommendedName>
        <fullName evidence="7">WRKY domain-containing protein</fullName>
    </recommendedName>
</protein>
<proteinExistence type="predicted"/>
<feature type="compositionally biased region" description="Basic and acidic residues" evidence="6">
    <location>
        <begin position="99"/>
        <end position="130"/>
    </location>
</feature>
<evidence type="ECO:0000256" key="3">
    <source>
        <dbReference type="ARBA" id="ARBA00023125"/>
    </source>
</evidence>
<keyword evidence="9" id="KW-1185">Reference proteome</keyword>
<evidence type="ECO:0000313" key="9">
    <source>
        <dbReference type="Proteomes" id="UP000242715"/>
    </source>
</evidence>
<dbReference type="OrthoDB" id="2021064at2759"/>
<keyword evidence="4" id="KW-0804">Transcription</keyword>
<dbReference type="GO" id="GO:0043565">
    <property type="term" value="F:sequence-specific DNA binding"/>
    <property type="evidence" value="ECO:0007669"/>
    <property type="project" value="InterPro"/>
</dbReference>
<evidence type="ECO:0000256" key="2">
    <source>
        <dbReference type="ARBA" id="ARBA00023015"/>
    </source>
</evidence>
<feature type="region of interest" description="Disordered" evidence="6">
    <location>
        <begin position="98"/>
        <end position="130"/>
    </location>
</feature>
<evidence type="ECO:0000259" key="7">
    <source>
        <dbReference type="PROSITE" id="PS50811"/>
    </source>
</evidence>
<dbReference type="Gene3D" id="2.20.25.80">
    <property type="entry name" value="WRKY domain"/>
    <property type="match status" value="1"/>
</dbReference>
<dbReference type="PROSITE" id="PS50811">
    <property type="entry name" value="WRKY"/>
    <property type="match status" value="1"/>
</dbReference>
<dbReference type="PANTHER" id="PTHR31282">
    <property type="entry name" value="WRKY TRANSCRIPTION FACTOR 21-RELATED"/>
    <property type="match status" value="1"/>
</dbReference>
<evidence type="ECO:0000256" key="1">
    <source>
        <dbReference type="ARBA" id="ARBA00004123"/>
    </source>
</evidence>
<evidence type="ECO:0000256" key="5">
    <source>
        <dbReference type="ARBA" id="ARBA00023242"/>
    </source>
</evidence>
<dbReference type="SUPFAM" id="SSF118290">
    <property type="entry name" value="WRKY DNA-binding domain"/>
    <property type="match status" value="1"/>
</dbReference>
<dbReference type="InterPro" id="IPR003657">
    <property type="entry name" value="WRKY_dom"/>
</dbReference>
<dbReference type="AlphaFoldDB" id="A0A2Z6NW04"/>
<sequence length="337" mass="38405">MSIILHESSSSKMKEILIKELIQGKEYATQLKFMFENHVDHSNGSVSVKELVSNVLRTFSETISVMTSSEACNFDEVAQNHLVNNSGEEGSLVAASCNDDVKSEDSSESKKRLLPTTKDRRGSYKRRKTDETRTIVSKTIGDNHSWRKYGQKEILNSQFPRSYFRCTRKHDQGCKATKQVQLIEENPEMYQITYIGFHTCKASLQTPQMVAFSADTNWDSFAVNHHPHSKEIVVHQDSPIISSERPIVKQEYPNNDDNTTPQRSDLTDNLLEDNNLWSDFKDFELSKPATLSFNNVAPSDNADNVYSCTESQNLEIDFGLFSEFKSLKLICQFDDVE</sequence>
<keyword evidence="3" id="KW-0238">DNA-binding</keyword>
<accession>A0A2Z6NW04</accession>
<dbReference type="InterPro" id="IPR036576">
    <property type="entry name" value="WRKY_dom_sf"/>
</dbReference>
<dbReference type="SMART" id="SM00774">
    <property type="entry name" value="WRKY"/>
    <property type="match status" value="1"/>
</dbReference>
<keyword evidence="2" id="KW-0805">Transcription regulation</keyword>
<reference evidence="9" key="1">
    <citation type="journal article" date="2017" name="Front. Plant Sci.">
        <title>Climate Clever Clovers: New Paradigm to Reduce the Environmental Footprint of Ruminants by Breeding Low Methanogenic Forages Utilizing Haplotype Variation.</title>
        <authorList>
            <person name="Kaur P."/>
            <person name="Appels R."/>
            <person name="Bayer P.E."/>
            <person name="Keeble-Gagnere G."/>
            <person name="Wang J."/>
            <person name="Hirakawa H."/>
            <person name="Shirasawa K."/>
            <person name="Vercoe P."/>
            <person name="Stefanova K."/>
            <person name="Durmic Z."/>
            <person name="Nichols P."/>
            <person name="Revell C."/>
            <person name="Isobe S.N."/>
            <person name="Edwards D."/>
            <person name="Erskine W."/>
        </authorList>
    </citation>
    <scope>NUCLEOTIDE SEQUENCE [LARGE SCALE GENOMIC DNA]</scope>
    <source>
        <strain evidence="9">cv. Daliak</strain>
    </source>
</reference>
<dbReference type="GO" id="GO:0005634">
    <property type="term" value="C:nucleus"/>
    <property type="evidence" value="ECO:0007669"/>
    <property type="project" value="UniProtKB-SubCell"/>
</dbReference>
<gene>
    <name evidence="8" type="ORF">TSUD_402300</name>
</gene>
<dbReference type="Proteomes" id="UP000242715">
    <property type="component" value="Unassembled WGS sequence"/>
</dbReference>
<dbReference type="EMBL" id="DF974216">
    <property type="protein sequence ID" value="GAU46463.1"/>
    <property type="molecule type" value="Genomic_DNA"/>
</dbReference>
<comment type="subcellular location">
    <subcellularLocation>
        <location evidence="1">Nucleus</location>
    </subcellularLocation>
</comment>
<organism evidence="8 9">
    <name type="scientific">Trifolium subterraneum</name>
    <name type="common">Subterranean clover</name>
    <dbReference type="NCBI Taxonomy" id="3900"/>
    <lineage>
        <taxon>Eukaryota</taxon>
        <taxon>Viridiplantae</taxon>
        <taxon>Streptophyta</taxon>
        <taxon>Embryophyta</taxon>
        <taxon>Tracheophyta</taxon>
        <taxon>Spermatophyta</taxon>
        <taxon>Magnoliopsida</taxon>
        <taxon>eudicotyledons</taxon>
        <taxon>Gunneridae</taxon>
        <taxon>Pentapetalae</taxon>
        <taxon>rosids</taxon>
        <taxon>fabids</taxon>
        <taxon>Fabales</taxon>
        <taxon>Fabaceae</taxon>
        <taxon>Papilionoideae</taxon>
        <taxon>50 kb inversion clade</taxon>
        <taxon>NPAAA clade</taxon>
        <taxon>Hologalegina</taxon>
        <taxon>IRL clade</taxon>
        <taxon>Trifolieae</taxon>
        <taxon>Trifolium</taxon>
    </lineage>
</organism>